<organism evidence="1 2">
    <name type="scientific">Smallanthus sonchifolius</name>
    <dbReference type="NCBI Taxonomy" id="185202"/>
    <lineage>
        <taxon>Eukaryota</taxon>
        <taxon>Viridiplantae</taxon>
        <taxon>Streptophyta</taxon>
        <taxon>Embryophyta</taxon>
        <taxon>Tracheophyta</taxon>
        <taxon>Spermatophyta</taxon>
        <taxon>Magnoliopsida</taxon>
        <taxon>eudicotyledons</taxon>
        <taxon>Gunneridae</taxon>
        <taxon>Pentapetalae</taxon>
        <taxon>asterids</taxon>
        <taxon>campanulids</taxon>
        <taxon>Asterales</taxon>
        <taxon>Asteraceae</taxon>
        <taxon>Asteroideae</taxon>
        <taxon>Heliantheae alliance</taxon>
        <taxon>Millerieae</taxon>
        <taxon>Smallanthus</taxon>
    </lineage>
</organism>
<reference evidence="1 2" key="2">
    <citation type="journal article" date="2022" name="Mol. Ecol. Resour.">
        <title>The genomes of chicory, endive, great burdock and yacon provide insights into Asteraceae paleo-polyploidization history and plant inulin production.</title>
        <authorList>
            <person name="Fan W."/>
            <person name="Wang S."/>
            <person name="Wang H."/>
            <person name="Wang A."/>
            <person name="Jiang F."/>
            <person name="Liu H."/>
            <person name="Zhao H."/>
            <person name="Xu D."/>
            <person name="Zhang Y."/>
        </authorList>
    </citation>
    <scope>NUCLEOTIDE SEQUENCE [LARGE SCALE GENOMIC DNA]</scope>
    <source>
        <strain evidence="2">cv. Yunnan</strain>
        <tissue evidence="1">Leaves</tissue>
    </source>
</reference>
<evidence type="ECO:0000313" key="1">
    <source>
        <dbReference type="EMBL" id="KAI3742255.1"/>
    </source>
</evidence>
<dbReference type="Proteomes" id="UP001056120">
    <property type="component" value="Linkage Group LG20"/>
</dbReference>
<proteinExistence type="predicted"/>
<name>A0ACB9D6W6_9ASTR</name>
<protein>
    <submittedName>
        <fullName evidence="1">Uncharacterized protein</fullName>
    </submittedName>
</protein>
<evidence type="ECO:0000313" key="2">
    <source>
        <dbReference type="Proteomes" id="UP001056120"/>
    </source>
</evidence>
<accession>A0ACB9D6W6</accession>
<comment type="caution">
    <text evidence="1">The sequence shown here is derived from an EMBL/GenBank/DDBJ whole genome shotgun (WGS) entry which is preliminary data.</text>
</comment>
<keyword evidence="2" id="KW-1185">Reference proteome</keyword>
<sequence length="563" mass="65145">MTHGYFIITKSKTKPIGCASKVDLFMIVLVYFTFNCYISNILCTSISFQATTLSAMSSVSPQRNKYSNPIETEMTENEHVRIEIRGNIPDNNKIGVIKEWEGCLTGKEVTKRYDRQRHIDRVPPLLLKGKRDSRNREYYEPVVVSLGPYHHNRTELAQAENYKLITLEEFRLSCNKTMGFLYNKVSEVVQDARNCYIDGSTDDYNDEEFTRMMLRDACFVLFFIECVSTVNINKAMLNNEYLGALGFAHVMRDIFLLENQIPFVVLEVLLEIRFDDDKGEGILNKFFNYLNYGEVITRNEKVLENKQPLHLLELYRSYFISLPASLGLGSTRAHMWPIRRGSIGIESDEDFNYVKRNRSFASVMELKAKGIFLKSTYKESSNEDIKFVSHCCYGELELVSRAVSANTKAIYLNLIAYEMCAHNPNDFRISTYIRVMKSLVVHRDDVKELRNNNILLHSLGRDEEVVKMYDEIEAPAVNLYMFSQLRREIEKHCNSKYKTWAAELITVYFSSPWKTVALLVASCILFTSFLQTYFTVRPLPDDPNPDIMKLLRNCVHIKAPPSL</sequence>
<reference evidence="2" key="1">
    <citation type="journal article" date="2022" name="Mol. Ecol. Resour.">
        <title>The genomes of chicory, endive, great burdock and yacon provide insights into Asteraceae palaeo-polyploidization history and plant inulin production.</title>
        <authorList>
            <person name="Fan W."/>
            <person name="Wang S."/>
            <person name="Wang H."/>
            <person name="Wang A."/>
            <person name="Jiang F."/>
            <person name="Liu H."/>
            <person name="Zhao H."/>
            <person name="Xu D."/>
            <person name="Zhang Y."/>
        </authorList>
    </citation>
    <scope>NUCLEOTIDE SEQUENCE [LARGE SCALE GENOMIC DNA]</scope>
    <source>
        <strain evidence="2">cv. Yunnan</strain>
    </source>
</reference>
<gene>
    <name evidence="1" type="ORF">L1987_59935</name>
</gene>
<dbReference type="EMBL" id="CM042037">
    <property type="protein sequence ID" value="KAI3742255.1"/>
    <property type="molecule type" value="Genomic_DNA"/>
</dbReference>